<dbReference type="GO" id="GO:0046872">
    <property type="term" value="F:metal ion binding"/>
    <property type="evidence" value="ECO:0007669"/>
    <property type="project" value="UniProtKB-KW"/>
</dbReference>
<dbReference type="AlphaFoldDB" id="A0A9N8EPC3"/>
<dbReference type="Pfam" id="PF01786">
    <property type="entry name" value="AOX"/>
    <property type="match status" value="1"/>
</dbReference>
<dbReference type="EMBL" id="CAICTM010001441">
    <property type="protein sequence ID" value="CAB9523674.1"/>
    <property type="molecule type" value="Genomic_DNA"/>
</dbReference>
<organism evidence="15 16">
    <name type="scientific">Seminavis robusta</name>
    <dbReference type="NCBI Taxonomy" id="568900"/>
    <lineage>
        <taxon>Eukaryota</taxon>
        <taxon>Sar</taxon>
        <taxon>Stramenopiles</taxon>
        <taxon>Ochrophyta</taxon>
        <taxon>Bacillariophyta</taxon>
        <taxon>Bacillariophyceae</taxon>
        <taxon>Bacillariophycidae</taxon>
        <taxon>Naviculales</taxon>
        <taxon>Naviculaceae</taxon>
        <taxon>Seminavis</taxon>
    </lineage>
</organism>
<accession>A0A9N8EPC3</accession>
<evidence type="ECO:0000256" key="12">
    <source>
        <dbReference type="ARBA" id="ARBA00023136"/>
    </source>
</evidence>
<dbReference type="Proteomes" id="UP001153069">
    <property type="component" value="Unassembled WGS sequence"/>
</dbReference>
<comment type="subcellular location">
    <subcellularLocation>
        <location evidence="2">Membrane</location>
    </subcellularLocation>
</comment>
<reference evidence="15" key="1">
    <citation type="submission" date="2020-06" db="EMBL/GenBank/DDBJ databases">
        <authorList>
            <consortium name="Plant Systems Biology data submission"/>
        </authorList>
    </citation>
    <scope>NUCLEOTIDE SEQUENCE</scope>
    <source>
        <strain evidence="15">D6</strain>
    </source>
</reference>
<evidence type="ECO:0000256" key="14">
    <source>
        <dbReference type="SAM" id="SignalP"/>
    </source>
</evidence>
<comment type="cofactor">
    <cofactor evidence="1">
        <name>Fe cation</name>
        <dbReference type="ChEBI" id="CHEBI:24875"/>
    </cofactor>
</comment>
<dbReference type="GO" id="GO:0009916">
    <property type="term" value="F:alternative oxidase activity"/>
    <property type="evidence" value="ECO:0007669"/>
    <property type="project" value="InterPro"/>
</dbReference>
<evidence type="ECO:0000256" key="2">
    <source>
        <dbReference type="ARBA" id="ARBA00004370"/>
    </source>
</evidence>
<dbReference type="InterPro" id="IPR038659">
    <property type="entry name" value="AOX_sf"/>
</dbReference>
<feature type="signal peptide" evidence="14">
    <location>
        <begin position="1"/>
        <end position="23"/>
    </location>
</feature>
<evidence type="ECO:0000256" key="3">
    <source>
        <dbReference type="ARBA" id="ARBA00008388"/>
    </source>
</evidence>
<proteinExistence type="inferred from homology"/>
<name>A0A9N8EPC3_9STRA</name>
<dbReference type="InterPro" id="IPR002680">
    <property type="entry name" value="AOX"/>
</dbReference>
<comment type="similarity">
    <text evidence="3">Belongs to the alternative oxidase family.</text>
</comment>
<evidence type="ECO:0000256" key="13">
    <source>
        <dbReference type="SAM" id="Phobius"/>
    </source>
</evidence>
<dbReference type="OrthoDB" id="4493at2759"/>
<dbReference type="PANTHER" id="PTHR31803">
    <property type="entry name" value="ALTERNATIVE OXIDASE"/>
    <property type="match status" value="1"/>
</dbReference>
<gene>
    <name evidence="15" type="ORF">SEMRO_1443_G273180.1</name>
</gene>
<evidence type="ECO:0000256" key="5">
    <source>
        <dbReference type="ARBA" id="ARBA00022660"/>
    </source>
</evidence>
<keyword evidence="14" id="KW-0732">Signal</keyword>
<keyword evidence="8" id="KW-0249">Electron transport</keyword>
<keyword evidence="5" id="KW-0679">Respiratory chain</keyword>
<keyword evidence="11" id="KW-0408">Iron</keyword>
<keyword evidence="12 13" id="KW-0472">Membrane</keyword>
<dbReference type="PANTHER" id="PTHR31803:SF10">
    <property type="entry name" value="UBIQUINOL OXIDASE 4, CHLOROPLASTIC_CHROMOPLASTIC"/>
    <property type="match status" value="1"/>
</dbReference>
<evidence type="ECO:0000256" key="4">
    <source>
        <dbReference type="ARBA" id="ARBA00022448"/>
    </source>
</evidence>
<keyword evidence="16" id="KW-1185">Reference proteome</keyword>
<keyword evidence="10" id="KW-0560">Oxidoreductase</keyword>
<protein>
    <submittedName>
        <fullName evidence="15">Ubiquinol oxidase</fullName>
    </submittedName>
</protein>
<feature type="chain" id="PRO_5040147394" evidence="14">
    <location>
        <begin position="24"/>
        <end position="306"/>
    </location>
</feature>
<keyword evidence="9 13" id="KW-1133">Transmembrane helix</keyword>
<sequence length="306" mass="35505">MVELSRIVSVLLSWSLLASTCSGFQPTSLGGQNGLLHQRTQAAISPSKLFVLSELMPPTSTADEDDQDCAMPHYGPASVFGRPIEEDTREFNRELIKQCKSVLFDSLFRGQEMTRCYARFYALENIARMPYFSYLSVLHLYESLGWWRRAEYLKVHFSESWNEQHHLLIMEEMGGSNRWMDRFIAQHVAVFYYWIVVALYLYNPTLAYNLNQAVEEEAYSTYANFVESNQGFLQSQPAPTAAKDYYTGDDLYLFDAMHFDKQGGRRDKEPPRRPKMETLYDAFVAVRDDEMEHVKTMAYLQEDACR</sequence>
<evidence type="ECO:0000256" key="11">
    <source>
        <dbReference type="ARBA" id="ARBA00023004"/>
    </source>
</evidence>
<comment type="caution">
    <text evidence="15">The sequence shown here is derived from an EMBL/GenBank/DDBJ whole genome shotgun (WGS) entry which is preliminary data.</text>
</comment>
<dbReference type="GO" id="GO:0005739">
    <property type="term" value="C:mitochondrion"/>
    <property type="evidence" value="ECO:0007669"/>
    <property type="project" value="TreeGrafter"/>
</dbReference>
<evidence type="ECO:0000313" key="16">
    <source>
        <dbReference type="Proteomes" id="UP001153069"/>
    </source>
</evidence>
<keyword evidence="7" id="KW-0479">Metal-binding</keyword>
<evidence type="ECO:0000256" key="10">
    <source>
        <dbReference type="ARBA" id="ARBA00023002"/>
    </source>
</evidence>
<evidence type="ECO:0000256" key="9">
    <source>
        <dbReference type="ARBA" id="ARBA00022989"/>
    </source>
</evidence>
<evidence type="ECO:0000256" key="7">
    <source>
        <dbReference type="ARBA" id="ARBA00022723"/>
    </source>
</evidence>
<dbReference type="GO" id="GO:0016020">
    <property type="term" value="C:membrane"/>
    <property type="evidence" value="ECO:0007669"/>
    <property type="project" value="UniProtKB-SubCell"/>
</dbReference>
<dbReference type="GO" id="GO:0010230">
    <property type="term" value="P:alternative respiration"/>
    <property type="evidence" value="ECO:0007669"/>
    <property type="project" value="TreeGrafter"/>
</dbReference>
<feature type="transmembrane region" description="Helical" evidence="13">
    <location>
        <begin position="183"/>
        <end position="202"/>
    </location>
</feature>
<evidence type="ECO:0000256" key="6">
    <source>
        <dbReference type="ARBA" id="ARBA00022692"/>
    </source>
</evidence>
<evidence type="ECO:0000313" key="15">
    <source>
        <dbReference type="EMBL" id="CAB9523674.1"/>
    </source>
</evidence>
<dbReference type="Gene3D" id="1.20.1260.140">
    <property type="entry name" value="Alternative oxidase"/>
    <property type="match status" value="1"/>
</dbReference>
<evidence type="ECO:0000256" key="8">
    <source>
        <dbReference type="ARBA" id="ARBA00022982"/>
    </source>
</evidence>
<keyword evidence="4" id="KW-0813">Transport</keyword>
<keyword evidence="6 13" id="KW-0812">Transmembrane</keyword>
<evidence type="ECO:0000256" key="1">
    <source>
        <dbReference type="ARBA" id="ARBA00001962"/>
    </source>
</evidence>